<proteinExistence type="predicted"/>
<organism evidence="1 2">
    <name type="scientific">Leucobacter coleopterorum</name>
    <dbReference type="NCBI Taxonomy" id="2714933"/>
    <lineage>
        <taxon>Bacteria</taxon>
        <taxon>Bacillati</taxon>
        <taxon>Actinomycetota</taxon>
        <taxon>Actinomycetes</taxon>
        <taxon>Micrococcales</taxon>
        <taxon>Microbacteriaceae</taxon>
        <taxon>Leucobacter</taxon>
    </lineage>
</organism>
<name>A0ABX6JZ08_9MICO</name>
<sequence>MTVPVAVTEREVVRLTQPHTEMTEAGAVEWPPLLVWLDNSITEVVKRGGAGSNGTGIPINFGALHLLDGIRRACGRVRETLFLSKQSGKDALLGDVVEMWAVARQARSRGEVADEQWLSVCEEIGVWVARIEAEQGARSRQMELTVPCPRCGVRWVLDGGERRAAVVIEYAEGRAPVAGCRAEECEALWVGWDQIAKLGFSVQASVDIAVLADCGIRVEDAAGPARDAGGEFLC</sequence>
<evidence type="ECO:0000313" key="1">
    <source>
        <dbReference type="EMBL" id="QIM19472.1"/>
    </source>
</evidence>
<protein>
    <submittedName>
        <fullName evidence="1">Uncharacterized protein</fullName>
    </submittedName>
</protein>
<reference evidence="1 2" key="1">
    <citation type="submission" date="2020-03" db="EMBL/GenBank/DDBJ databases">
        <title>Leucobacter sp. nov., isolated from beetles.</title>
        <authorList>
            <person name="Hyun D.-W."/>
            <person name="Bae J.-W."/>
        </authorList>
    </citation>
    <scope>NUCLEOTIDE SEQUENCE [LARGE SCALE GENOMIC DNA]</scope>
    <source>
        <strain evidence="1 2">HDW9A</strain>
    </source>
</reference>
<keyword evidence="2" id="KW-1185">Reference proteome</keyword>
<accession>A0ABX6JZ08</accession>
<dbReference type="Proteomes" id="UP000503441">
    <property type="component" value="Chromosome"/>
</dbReference>
<evidence type="ECO:0000313" key="2">
    <source>
        <dbReference type="Proteomes" id="UP000503441"/>
    </source>
</evidence>
<dbReference type="RefSeq" id="WP_166331714.1">
    <property type="nucleotide sequence ID" value="NZ_CP049933.1"/>
</dbReference>
<dbReference type="EMBL" id="CP049933">
    <property type="protein sequence ID" value="QIM19472.1"/>
    <property type="molecule type" value="Genomic_DNA"/>
</dbReference>
<gene>
    <name evidence="1" type="ORF">G7066_14450</name>
</gene>